<dbReference type="NCBIfam" id="TIGR04183">
    <property type="entry name" value="Por_Secre_tail"/>
    <property type="match status" value="1"/>
</dbReference>
<dbReference type="GO" id="GO:0004553">
    <property type="term" value="F:hydrolase activity, hydrolyzing O-glycosyl compounds"/>
    <property type="evidence" value="ECO:0007669"/>
    <property type="project" value="UniProtKB-ARBA"/>
</dbReference>
<feature type="signal peptide" evidence="1">
    <location>
        <begin position="1"/>
        <end position="27"/>
    </location>
</feature>
<dbReference type="Pfam" id="PF13385">
    <property type="entry name" value="Laminin_G_3"/>
    <property type="match status" value="2"/>
</dbReference>
<dbReference type="RefSeq" id="WP_301197687.1">
    <property type="nucleotide sequence ID" value="NZ_JAPDPI010000003.1"/>
</dbReference>
<dbReference type="Proteomes" id="UP001207408">
    <property type="component" value="Unassembled WGS sequence"/>
</dbReference>
<dbReference type="InterPro" id="IPR013320">
    <property type="entry name" value="ConA-like_dom_sf"/>
</dbReference>
<evidence type="ECO:0000313" key="2">
    <source>
        <dbReference type="EMBL" id="MCW3804466.1"/>
    </source>
</evidence>
<proteinExistence type="predicted"/>
<reference evidence="2" key="1">
    <citation type="submission" date="2022-10" db="EMBL/GenBank/DDBJ databases">
        <authorList>
            <person name="Yu W.X."/>
        </authorList>
    </citation>
    <scope>NUCLEOTIDE SEQUENCE</scope>
    <source>
        <strain evidence="2">D04</strain>
    </source>
</reference>
<dbReference type="EMBL" id="JAPDPI010000003">
    <property type="protein sequence ID" value="MCW3804466.1"/>
    <property type="molecule type" value="Genomic_DNA"/>
</dbReference>
<dbReference type="SUPFAM" id="SSF49899">
    <property type="entry name" value="Concanavalin A-like lectins/glucanases"/>
    <property type="match status" value="2"/>
</dbReference>
<protein>
    <submittedName>
        <fullName evidence="2">T9SS type A sorting domain-containing protein</fullName>
    </submittedName>
</protein>
<evidence type="ECO:0000256" key="1">
    <source>
        <dbReference type="SAM" id="SignalP"/>
    </source>
</evidence>
<comment type="caution">
    <text evidence="2">The sequence shown here is derived from an EMBL/GenBank/DDBJ whole genome shotgun (WGS) entry which is preliminary data.</text>
</comment>
<keyword evidence="1" id="KW-0732">Signal</keyword>
<organism evidence="2 3">
    <name type="scientific">Plebeiibacterium marinum</name>
    <dbReference type="NCBI Taxonomy" id="2992111"/>
    <lineage>
        <taxon>Bacteria</taxon>
        <taxon>Pseudomonadati</taxon>
        <taxon>Bacteroidota</taxon>
        <taxon>Bacteroidia</taxon>
        <taxon>Marinilabiliales</taxon>
        <taxon>Marinilabiliaceae</taxon>
        <taxon>Plebeiibacterium</taxon>
    </lineage>
</organism>
<dbReference type="GO" id="GO:0005975">
    <property type="term" value="P:carbohydrate metabolic process"/>
    <property type="evidence" value="ECO:0007669"/>
    <property type="project" value="UniProtKB-ARBA"/>
</dbReference>
<feature type="chain" id="PRO_5042092926" evidence="1">
    <location>
        <begin position="28"/>
        <end position="618"/>
    </location>
</feature>
<accession>A0AAE3MBM4</accession>
<sequence length="618" mass="66426">MKKRSLLSKFILTSALSGLLGITTMNAQTLKHSYTFEDGTANDVVGNVNGTVSGGVFENGGYVMFAGDEFIEFDAAAIALNEYESITVETYVKRGENADGEYNAVWSFNGYRASNDYLLSIVRGSNTCQTEVNGLGAAGPEPVNGETHHYVSILTKQALKLYIDGVLVSEKATSGDLISNIGTHPDHPATAYIGKSTWPDKSFKGTIYEWNIYEGELDNSTIYTHAKDFGVVTDDSKLKSLSVTNGSLYPSFNPSVTEYTAVLNPGTTSMDVLAVAFEEGALVMDGNSNMDLSGIDVSDESGDITISVITDNGQTDYSIHYLVNTDLTLKHSYDFEDAFAVNDVVGGANGTTTDVMTVFDGAWHADGDQSAKIVLDPAAIAINTYPSITFEGHVTLGENGGYTILYYFGGNGNDNATLLRLTDGSDANESWAQISANNDVKAYAACPEQEPFTTHHYVVVMSYGYVKYYLDGALVSESQISDAANFISNVGTEVAYLGVGTWDDPLLVATVEEFNIYSGEMDAATVAQRCEAYGITPTGVEKTVAKISTLYPTVSNDVFNVEFKDQSGTITVYDLSGNVIKQIQPDGLSATFTVDNPGIYLVQVVSEGVTNTYKVVKK</sequence>
<dbReference type="Gene3D" id="2.60.120.200">
    <property type="match status" value="2"/>
</dbReference>
<dbReference type="AlphaFoldDB" id="A0AAE3MBM4"/>
<evidence type="ECO:0000313" key="3">
    <source>
        <dbReference type="Proteomes" id="UP001207408"/>
    </source>
</evidence>
<keyword evidence="3" id="KW-1185">Reference proteome</keyword>
<gene>
    <name evidence="2" type="ORF">OM074_02450</name>
</gene>
<dbReference type="InterPro" id="IPR026444">
    <property type="entry name" value="Secre_tail"/>
</dbReference>
<name>A0AAE3MBM4_9BACT</name>